<dbReference type="InterPro" id="IPR018004">
    <property type="entry name" value="KilA/APSES_HTH"/>
</dbReference>
<dbReference type="GO" id="GO:0003677">
    <property type="term" value="F:DNA binding"/>
    <property type="evidence" value="ECO:0007669"/>
    <property type="project" value="InterPro"/>
</dbReference>
<dbReference type="Pfam" id="PF04383">
    <property type="entry name" value="KilA-N"/>
    <property type="match status" value="1"/>
</dbReference>
<keyword evidence="3" id="KW-1185">Reference proteome</keyword>
<feature type="domain" description="KilA-N" evidence="1">
    <location>
        <begin position="6"/>
        <end position="110"/>
    </location>
</feature>
<dbReference type="InterPro" id="IPR058744">
    <property type="entry name" value="BstA-like_C"/>
</dbReference>
<dbReference type="Proteomes" id="UP000537592">
    <property type="component" value="Unassembled WGS sequence"/>
</dbReference>
<dbReference type="InterPro" id="IPR017880">
    <property type="entry name" value="KilA_N"/>
</dbReference>
<evidence type="ECO:0000259" key="1">
    <source>
        <dbReference type="PROSITE" id="PS51301"/>
    </source>
</evidence>
<gene>
    <name evidence="2" type="ORF">FHS81_000854</name>
</gene>
<dbReference type="RefSeq" id="WP_183750827.1">
    <property type="nucleotide sequence ID" value="NZ_JACICC010000002.1"/>
</dbReference>
<dbReference type="PROSITE" id="PS51301">
    <property type="entry name" value="KILA_N"/>
    <property type="match status" value="1"/>
</dbReference>
<accession>A0A7W5Z2H5</accession>
<comment type="caution">
    <text evidence="2">The sequence shown here is derived from an EMBL/GenBank/DDBJ whole genome shotgun (WGS) entry which is preliminary data.</text>
</comment>
<name>A0A7W5Z2H5_9HYPH</name>
<organism evidence="2 3">
    <name type="scientific">Pseudochelatococcus contaminans</name>
    <dbReference type="NCBI Taxonomy" id="1538103"/>
    <lineage>
        <taxon>Bacteria</taxon>
        <taxon>Pseudomonadati</taxon>
        <taxon>Pseudomonadota</taxon>
        <taxon>Alphaproteobacteria</taxon>
        <taxon>Hyphomicrobiales</taxon>
        <taxon>Chelatococcaceae</taxon>
        <taxon>Pseudochelatococcus</taxon>
    </lineage>
</organism>
<dbReference type="EMBL" id="JACICC010000002">
    <property type="protein sequence ID" value="MBB3808784.1"/>
    <property type="molecule type" value="Genomic_DNA"/>
</dbReference>
<dbReference type="SMART" id="SM01252">
    <property type="entry name" value="KilA-N"/>
    <property type="match status" value="1"/>
</dbReference>
<dbReference type="AlphaFoldDB" id="A0A7W5Z2H5"/>
<evidence type="ECO:0000313" key="2">
    <source>
        <dbReference type="EMBL" id="MBB3808784.1"/>
    </source>
</evidence>
<sequence length="265" mass="30491">MQGHFELIRHRVEGGEVIPQRPQDGYINATAMCRAAGKRWPDYWRLPSAKEFADELSAVVHIRTTELIQTNAGGEPRLQGTWVHPQVAIHLAQWLSPQFAVRVSKWVYDWISGNAPPAVIMPYHLRRYTENQPNVPDGHFSVLGELTILLIGPLERMGYTLPEAMLPDISQGQMFCRWLRDSHNIDTESLPKYRHVYEDGRVVSAKAYPEFLLGDFRRHFREVWLPRRAVDYFRPRDSNALQFLPKLISISAAPPPAAIRYRKAS</sequence>
<reference evidence="2 3" key="1">
    <citation type="submission" date="2020-08" db="EMBL/GenBank/DDBJ databases">
        <title>Genomic Encyclopedia of Type Strains, Phase IV (KMG-IV): sequencing the most valuable type-strain genomes for metagenomic binning, comparative biology and taxonomic classification.</title>
        <authorList>
            <person name="Goeker M."/>
        </authorList>
    </citation>
    <scope>NUCLEOTIDE SEQUENCE [LARGE SCALE GENOMIC DNA]</scope>
    <source>
        <strain evidence="2 3">DSM 28760</strain>
    </source>
</reference>
<evidence type="ECO:0000313" key="3">
    <source>
        <dbReference type="Proteomes" id="UP000537592"/>
    </source>
</evidence>
<proteinExistence type="predicted"/>
<dbReference type="Pfam" id="PF26567">
    <property type="entry name" value="BstA_C"/>
    <property type="match status" value="1"/>
</dbReference>
<dbReference type="InterPro" id="IPR036887">
    <property type="entry name" value="HTH_APSES_sf"/>
</dbReference>
<protein>
    <recommendedName>
        <fullName evidence="1">KilA-N domain-containing protein</fullName>
    </recommendedName>
</protein>
<dbReference type="SUPFAM" id="SSF54616">
    <property type="entry name" value="DNA-binding domain of Mlu1-box binding protein MBP1"/>
    <property type="match status" value="1"/>
</dbReference>